<feature type="signal peptide" evidence="1">
    <location>
        <begin position="1"/>
        <end position="29"/>
    </location>
</feature>
<evidence type="ECO:0000313" key="2">
    <source>
        <dbReference type="EMBL" id="KAK3491072.1"/>
    </source>
</evidence>
<dbReference type="AlphaFoldDB" id="A0AAJ0I6C9"/>
<accession>A0AAJ0I6C9</accession>
<dbReference type="GeneID" id="87878515"/>
<sequence>MRSPTCTSSLASLAIFMSSLTLILPAVHAIPTLDLLGLDDLLGFDDDLGLDDDPTLNATALQILTPPEPLTVLPPDDTITITSNSSTMSTLSIGTTGPWIAGCIQVDNIGTGSPASSKHIREGIKYLRGVPGQPQITHYGCSQVSCSYKSAIFWCNEELGWGLRLNSFADIADGAQAIMDRCGKGKDVMGKSTTGWAPDQQKGQQWSVVVTGGDC</sequence>
<evidence type="ECO:0000256" key="1">
    <source>
        <dbReference type="SAM" id="SignalP"/>
    </source>
</evidence>
<dbReference type="PANTHER" id="PTHR35605:SF1">
    <property type="entry name" value="ECP2 EFFECTOR PROTEIN DOMAIN-CONTAINING PROTEIN-RELATED"/>
    <property type="match status" value="1"/>
</dbReference>
<evidence type="ECO:0008006" key="4">
    <source>
        <dbReference type="Google" id="ProtNLM"/>
    </source>
</evidence>
<dbReference type="PANTHER" id="PTHR35605">
    <property type="entry name" value="ECP2 EFFECTOR PROTEIN DOMAIN-CONTAINING PROTEIN-RELATED"/>
    <property type="match status" value="1"/>
</dbReference>
<dbReference type="RefSeq" id="XP_062692255.1">
    <property type="nucleotide sequence ID" value="XM_062840893.1"/>
</dbReference>
<dbReference type="Proteomes" id="UP001285908">
    <property type="component" value="Unassembled WGS sequence"/>
</dbReference>
<organism evidence="2 3">
    <name type="scientific">Neurospora hispaniola</name>
    <dbReference type="NCBI Taxonomy" id="588809"/>
    <lineage>
        <taxon>Eukaryota</taxon>
        <taxon>Fungi</taxon>
        <taxon>Dikarya</taxon>
        <taxon>Ascomycota</taxon>
        <taxon>Pezizomycotina</taxon>
        <taxon>Sordariomycetes</taxon>
        <taxon>Sordariomycetidae</taxon>
        <taxon>Sordariales</taxon>
        <taxon>Sordariaceae</taxon>
        <taxon>Neurospora</taxon>
    </lineage>
</organism>
<reference evidence="2 3" key="1">
    <citation type="journal article" date="2023" name="Mol. Phylogenet. Evol.">
        <title>Genome-scale phylogeny and comparative genomics of the fungal order Sordariales.</title>
        <authorList>
            <person name="Hensen N."/>
            <person name="Bonometti L."/>
            <person name="Westerberg I."/>
            <person name="Brannstrom I.O."/>
            <person name="Guillou S."/>
            <person name="Cros-Aarteil S."/>
            <person name="Calhoun S."/>
            <person name="Haridas S."/>
            <person name="Kuo A."/>
            <person name="Mondo S."/>
            <person name="Pangilinan J."/>
            <person name="Riley R."/>
            <person name="LaButti K."/>
            <person name="Andreopoulos B."/>
            <person name="Lipzen A."/>
            <person name="Chen C."/>
            <person name="Yan M."/>
            <person name="Daum C."/>
            <person name="Ng V."/>
            <person name="Clum A."/>
            <person name="Steindorff A."/>
            <person name="Ohm R.A."/>
            <person name="Martin F."/>
            <person name="Silar P."/>
            <person name="Natvig D.O."/>
            <person name="Lalanne C."/>
            <person name="Gautier V."/>
            <person name="Ament-Velasquez S.L."/>
            <person name="Kruys A."/>
            <person name="Hutchinson M.I."/>
            <person name="Powell A.J."/>
            <person name="Barry K."/>
            <person name="Miller A.N."/>
            <person name="Grigoriev I.V."/>
            <person name="Debuchy R."/>
            <person name="Gladieux P."/>
            <person name="Hiltunen Thoren M."/>
            <person name="Johannesson H."/>
        </authorList>
    </citation>
    <scope>NUCLEOTIDE SEQUENCE [LARGE SCALE GENOMIC DNA]</scope>
    <source>
        <strain evidence="2 3">FGSC 10403</strain>
    </source>
</reference>
<keyword evidence="3" id="KW-1185">Reference proteome</keyword>
<dbReference type="EMBL" id="JAULSX010000005">
    <property type="protein sequence ID" value="KAK3491072.1"/>
    <property type="molecule type" value="Genomic_DNA"/>
</dbReference>
<proteinExistence type="predicted"/>
<protein>
    <recommendedName>
        <fullName evidence="4">Ecp2 effector protein domain-containing protein</fullName>
    </recommendedName>
</protein>
<gene>
    <name evidence="2" type="ORF">B0T23DRAFT_444288</name>
</gene>
<comment type="caution">
    <text evidence="2">The sequence shown here is derived from an EMBL/GenBank/DDBJ whole genome shotgun (WGS) entry which is preliminary data.</text>
</comment>
<evidence type="ECO:0000313" key="3">
    <source>
        <dbReference type="Proteomes" id="UP001285908"/>
    </source>
</evidence>
<keyword evidence="1" id="KW-0732">Signal</keyword>
<name>A0AAJ0I6C9_9PEZI</name>
<feature type="chain" id="PRO_5042504680" description="Ecp2 effector protein domain-containing protein" evidence="1">
    <location>
        <begin position="30"/>
        <end position="215"/>
    </location>
</feature>